<sequence>SNTAVVAKGQRSRCHHLLTSSERKTFRGILQTAITVIDGCFAGEDEIFTFYHGPRKFRNISN</sequence>
<reference evidence="2" key="1">
    <citation type="submission" date="2022-11" db="UniProtKB">
        <authorList>
            <consortium name="WormBaseParasite"/>
        </authorList>
    </citation>
    <scope>IDENTIFICATION</scope>
</reference>
<dbReference type="Proteomes" id="UP000887565">
    <property type="component" value="Unplaced"/>
</dbReference>
<dbReference type="AlphaFoldDB" id="A0A915JPA2"/>
<organism evidence="1 2">
    <name type="scientific">Romanomermis culicivorax</name>
    <name type="common">Nematode worm</name>
    <dbReference type="NCBI Taxonomy" id="13658"/>
    <lineage>
        <taxon>Eukaryota</taxon>
        <taxon>Metazoa</taxon>
        <taxon>Ecdysozoa</taxon>
        <taxon>Nematoda</taxon>
        <taxon>Enoplea</taxon>
        <taxon>Dorylaimia</taxon>
        <taxon>Mermithida</taxon>
        <taxon>Mermithoidea</taxon>
        <taxon>Mermithidae</taxon>
        <taxon>Romanomermis</taxon>
    </lineage>
</organism>
<name>A0A915JPA2_ROMCU</name>
<accession>A0A915JPA2</accession>
<dbReference type="WBParaSite" id="nRc.2.0.1.t28084-RA">
    <property type="protein sequence ID" value="nRc.2.0.1.t28084-RA"/>
    <property type="gene ID" value="nRc.2.0.1.g28084"/>
</dbReference>
<evidence type="ECO:0000313" key="2">
    <source>
        <dbReference type="WBParaSite" id="nRc.2.0.1.t28084-RA"/>
    </source>
</evidence>
<proteinExistence type="predicted"/>
<protein>
    <submittedName>
        <fullName evidence="2">Uncharacterized protein</fullName>
    </submittedName>
</protein>
<evidence type="ECO:0000313" key="1">
    <source>
        <dbReference type="Proteomes" id="UP000887565"/>
    </source>
</evidence>
<keyword evidence="1" id="KW-1185">Reference proteome</keyword>